<keyword evidence="2" id="KW-1185">Reference proteome</keyword>
<comment type="caution">
    <text evidence="1">The sequence shown here is derived from an EMBL/GenBank/DDBJ whole genome shotgun (WGS) entry which is preliminary data.</text>
</comment>
<proteinExistence type="predicted"/>
<dbReference type="OrthoDB" id="414175at2759"/>
<sequence>MGGVPKWYNDYVYYKPDTGLECCSDTAVTFHYVDTSKMYMLEYLLYHLRPYGITHPDPFPAPLPPDTKSIPKQVRERRGNVMPGRYDVYRLFSGAGEDECDKDGS</sequence>
<evidence type="ECO:0000313" key="1">
    <source>
        <dbReference type="EMBL" id="KAG0727850.1"/>
    </source>
</evidence>
<dbReference type="AlphaFoldDB" id="A0A8J4YVN7"/>
<organism evidence="1 2">
    <name type="scientific">Chionoecetes opilio</name>
    <name type="common">Atlantic snow crab</name>
    <name type="synonym">Cancer opilio</name>
    <dbReference type="NCBI Taxonomy" id="41210"/>
    <lineage>
        <taxon>Eukaryota</taxon>
        <taxon>Metazoa</taxon>
        <taxon>Ecdysozoa</taxon>
        <taxon>Arthropoda</taxon>
        <taxon>Crustacea</taxon>
        <taxon>Multicrustacea</taxon>
        <taxon>Malacostraca</taxon>
        <taxon>Eumalacostraca</taxon>
        <taxon>Eucarida</taxon>
        <taxon>Decapoda</taxon>
        <taxon>Pleocyemata</taxon>
        <taxon>Brachyura</taxon>
        <taxon>Eubrachyura</taxon>
        <taxon>Majoidea</taxon>
        <taxon>Majidae</taxon>
        <taxon>Chionoecetes</taxon>
    </lineage>
</organism>
<gene>
    <name evidence="1" type="primary">C1GalTA_3</name>
    <name evidence="1" type="ORF">GWK47_033768</name>
</gene>
<evidence type="ECO:0000313" key="2">
    <source>
        <dbReference type="Proteomes" id="UP000770661"/>
    </source>
</evidence>
<protein>
    <submittedName>
        <fullName evidence="1">Glycoprotein-N-acetylgalactosamine 3-beta-galactosyltransferase 1</fullName>
    </submittedName>
</protein>
<dbReference type="EMBL" id="JACEEZ010002922">
    <property type="protein sequence ID" value="KAG0727850.1"/>
    <property type="molecule type" value="Genomic_DNA"/>
</dbReference>
<name>A0A8J4YVN7_CHIOP</name>
<dbReference type="Proteomes" id="UP000770661">
    <property type="component" value="Unassembled WGS sequence"/>
</dbReference>
<reference evidence="1" key="1">
    <citation type="submission" date="2020-07" db="EMBL/GenBank/DDBJ databases">
        <title>The High-quality genome of the commercially important snow crab, Chionoecetes opilio.</title>
        <authorList>
            <person name="Jeong J.-H."/>
            <person name="Ryu S."/>
        </authorList>
    </citation>
    <scope>NUCLEOTIDE SEQUENCE</scope>
    <source>
        <strain evidence="1">MADBK_172401_WGS</strain>
        <tissue evidence="1">Digestive gland</tissue>
    </source>
</reference>
<accession>A0A8J4YVN7</accession>